<gene>
    <name evidence="9" type="ORF">Prubr_57710</name>
</gene>
<dbReference type="InterPro" id="IPR036291">
    <property type="entry name" value="NAD(P)-bd_dom_sf"/>
</dbReference>
<accession>A0A810N6X7</accession>
<protein>
    <submittedName>
        <fullName evidence="9">Aldehyde dehydrogenase</fullName>
    </submittedName>
</protein>
<evidence type="ECO:0000256" key="3">
    <source>
        <dbReference type="ARBA" id="ARBA00022723"/>
    </source>
</evidence>
<dbReference type="CDD" id="cd08282">
    <property type="entry name" value="PFDH_like"/>
    <property type="match status" value="1"/>
</dbReference>
<keyword evidence="6" id="KW-0520">NAD</keyword>
<sequence>MNDVKAVVYEGPRSVAVRDVPDPKIKKGTDAIVKITSTNICGSDLHMYEGRTNVEEGKILGHENMGTVVEVGSGIDRIKVGDRVSVPFNIGCGHCRNCLTGWTAYCLRMNPNPDMDGAAYGYANMGPYDGGQAEYLRVPHADFNLLELPPGDEHENDFTMLSDIFPTGYHGTELAGMEPGDTVAVFGGGPVGLLAAHSAMLRGASQVFVVDRENDRLALAEKLGATRIDFSVADPVEQIMDATHGRGVDRGVDAVGYQAHGKGGEQPARVLDNLVDVVRSTGGIGVIGVYVPEDPGAADEGAKHGRIGFNFGKMFSKGQRIGTGQCPVMRYNRHLRDMIITGRATPSIVVSHELPLTEAPDAYDKFDRRVDGYTKVVLKPEMSGGTS</sequence>
<dbReference type="InterPro" id="IPR002328">
    <property type="entry name" value="ADH_Zn_CS"/>
</dbReference>
<dbReference type="AlphaFoldDB" id="A0A810N6X7"/>
<dbReference type="SUPFAM" id="SSF50129">
    <property type="entry name" value="GroES-like"/>
    <property type="match status" value="1"/>
</dbReference>
<evidence type="ECO:0000256" key="7">
    <source>
        <dbReference type="RuleBase" id="RU361277"/>
    </source>
</evidence>
<evidence type="ECO:0000313" key="9">
    <source>
        <dbReference type="EMBL" id="BCJ68750.1"/>
    </source>
</evidence>
<evidence type="ECO:0000256" key="6">
    <source>
        <dbReference type="ARBA" id="ARBA00023027"/>
    </source>
</evidence>
<keyword evidence="3 7" id="KW-0479">Metal-binding</keyword>
<evidence type="ECO:0000259" key="8">
    <source>
        <dbReference type="SMART" id="SM00829"/>
    </source>
</evidence>
<dbReference type="PROSITE" id="PS00059">
    <property type="entry name" value="ADH_ZINC"/>
    <property type="match status" value="1"/>
</dbReference>
<dbReference type="InterPro" id="IPR011032">
    <property type="entry name" value="GroES-like_sf"/>
</dbReference>
<dbReference type="Gene3D" id="3.40.50.720">
    <property type="entry name" value="NAD(P)-binding Rossmann-like Domain"/>
    <property type="match status" value="1"/>
</dbReference>
<evidence type="ECO:0000256" key="4">
    <source>
        <dbReference type="ARBA" id="ARBA00022833"/>
    </source>
</evidence>
<evidence type="ECO:0000256" key="5">
    <source>
        <dbReference type="ARBA" id="ARBA00023002"/>
    </source>
</evidence>
<dbReference type="SMART" id="SM00829">
    <property type="entry name" value="PKS_ER"/>
    <property type="match status" value="1"/>
</dbReference>
<comment type="cofactor">
    <cofactor evidence="1 7">
        <name>Zn(2+)</name>
        <dbReference type="ChEBI" id="CHEBI:29105"/>
    </cofactor>
</comment>
<dbReference type="Pfam" id="PF08240">
    <property type="entry name" value="ADH_N"/>
    <property type="match status" value="1"/>
</dbReference>
<reference evidence="9" key="1">
    <citation type="submission" date="2020-08" db="EMBL/GenBank/DDBJ databases">
        <title>Whole genome shotgun sequence of Polymorphospora rubra NBRC 101157.</title>
        <authorList>
            <person name="Komaki H."/>
            <person name="Tamura T."/>
        </authorList>
    </citation>
    <scope>NUCLEOTIDE SEQUENCE</scope>
    <source>
        <strain evidence="9">NBRC 101157</strain>
    </source>
</reference>
<dbReference type="GO" id="GO:0008270">
    <property type="term" value="F:zinc ion binding"/>
    <property type="evidence" value="ECO:0007669"/>
    <property type="project" value="InterPro"/>
</dbReference>
<comment type="similarity">
    <text evidence="2 7">Belongs to the zinc-containing alcohol dehydrogenase family.</text>
</comment>
<dbReference type="Gene3D" id="3.90.180.10">
    <property type="entry name" value="Medium-chain alcohol dehydrogenases, catalytic domain"/>
    <property type="match status" value="1"/>
</dbReference>
<name>A0A810N6X7_9ACTN</name>
<dbReference type="EMBL" id="AP023359">
    <property type="protein sequence ID" value="BCJ68750.1"/>
    <property type="molecule type" value="Genomic_DNA"/>
</dbReference>
<keyword evidence="4 7" id="KW-0862">Zinc</keyword>
<organism evidence="9 10">
    <name type="scientific">Polymorphospora rubra</name>
    <dbReference type="NCBI Taxonomy" id="338584"/>
    <lineage>
        <taxon>Bacteria</taxon>
        <taxon>Bacillati</taxon>
        <taxon>Actinomycetota</taxon>
        <taxon>Actinomycetes</taxon>
        <taxon>Micromonosporales</taxon>
        <taxon>Micromonosporaceae</taxon>
        <taxon>Polymorphospora</taxon>
    </lineage>
</organism>
<dbReference type="InterPro" id="IPR013154">
    <property type="entry name" value="ADH-like_N"/>
</dbReference>
<dbReference type="InterPro" id="IPR020843">
    <property type="entry name" value="ER"/>
</dbReference>
<keyword evidence="10" id="KW-1185">Reference proteome</keyword>
<evidence type="ECO:0000256" key="2">
    <source>
        <dbReference type="ARBA" id="ARBA00008072"/>
    </source>
</evidence>
<dbReference type="PANTHER" id="PTHR42813">
    <property type="entry name" value="ZINC-TYPE ALCOHOL DEHYDROGENASE-LIKE"/>
    <property type="match status" value="1"/>
</dbReference>
<dbReference type="SUPFAM" id="SSF51735">
    <property type="entry name" value="NAD(P)-binding Rossmann-fold domains"/>
    <property type="match status" value="1"/>
</dbReference>
<evidence type="ECO:0000313" key="10">
    <source>
        <dbReference type="Proteomes" id="UP000680866"/>
    </source>
</evidence>
<dbReference type="KEGG" id="pry:Prubr_57710"/>
<dbReference type="GO" id="GO:0016491">
    <property type="term" value="F:oxidoreductase activity"/>
    <property type="evidence" value="ECO:0007669"/>
    <property type="project" value="UniProtKB-KW"/>
</dbReference>
<dbReference type="PANTHER" id="PTHR42813:SF3">
    <property type="entry name" value="GLUTATHIONE-INDEPENDENT FORMALDEHYDE DEHYDROGENASE"/>
    <property type="match status" value="1"/>
</dbReference>
<keyword evidence="5" id="KW-0560">Oxidoreductase</keyword>
<evidence type="ECO:0000256" key="1">
    <source>
        <dbReference type="ARBA" id="ARBA00001947"/>
    </source>
</evidence>
<dbReference type="InterPro" id="IPR013149">
    <property type="entry name" value="ADH-like_C"/>
</dbReference>
<dbReference type="Pfam" id="PF00107">
    <property type="entry name" value="ADH_zinc_N"/>
    <property type="match status" value="1"/>
</dbReference>
<feature type="domain" description="Enoyl reductase (ER)" evidence="8">
    <location>
        <begin position="11"/>
        <end position="378"/>
    </location>
</feature>
<proteinExistence type="inferred from homology"/>
<dbReference type="Proteomes" id="UP000680866">
    <property type="component" value="Chromosome"/>
</dbReference>